<organism evidence="6 7">
    <name type="scientific">Lottia gigantea</name>
    <name type="common">Giant owl limpet</name>
    <dbReference type="NCBI Taxonomy" id="225164"/>
    <lineage>
        <taxon>Eukaryota</taxon>
        <taxon>Metazoa</taxon>
        <taxon>Spiralia</taxon>
        <taxon>Lophotrochozoa</taxon>
        <taxon>Mollusca</taxon>
        <taxon>Gastropoda</taxon>
        <taxon>Patellogastropoda</taxon>
        <taxon>Lottioidea</taxon>
        <taxon>Lottiidae</taxon>
        <taxon>Lottia</taxon>
    </lineage>
</organism>
<dbReference type="PROSITE" id="PS50102">
    <property type="entry name" value="RRM"/>
    <property type="match status" value="1"/>
</dbReference>
<dbReference type="GO" id="GO:0006913">
    <property type="term" value="P:nucleocytoplasmic transport"/>
    <property type="evidence" value="ECO:0007669"/>
    <property type="project" value="TreeGrafter"/>
</dbReference>
<dbReference type="InterPro" id="IPR032675">
    <property type="entry name" value="LRR_dom_sf"/>
</dbReference>
<evidence type="ECO:0000313" key="7">
    <source>
        <dbReference type="Proteomes" id="UP000030746"/>
    </source>
</evidence>
<evidence type="ECO:0000256" key="4">
    <source>
        <dbReference type="PROSITE-ProRule" id="PRU00176"/>
    </source>
</evidence>
<evidence type="ECO:0000313" key="6">
    <source>
        <dbReference type="EMBL" id="ESP02588.1"/>
    </source>
</evidence>
<dbReference type="SMART" id="SM00360">
    <property type="entry name" value="RRM"/>
    <property type="match status" value="1"/>
</dbReference>
<name>V4AYC6_LOTGI</name>
<dbReference type="OMA" id="SINGVGW"/>
<dbReference type="GO" id="GO:0048471">
    <property type="term" value="C:perinuclear region of cytoplasm"/>
    <property type="evidence" value="ECO:0007669"/>
    <property type="project" value="TreeGrafter"/>
</dbReference>
<dbReference type="RefSeq" id="XP_009046728.1">
    <property type="nucleotide sequence ID" value="XM_009048480.1"/>
</dbReference>
<dbReference type="AlphaFoldDB" id="V4AYC6"/>
<dbReference type="KEGG" id="lgi:LOTGIDRAFT_171908"/>
<dbReference type="Pfam" id="PF00560">
    <property type="entry name" value="LRR_1"/>
    <property type="match status" value="1"/>
</dbReference>
<dbReference type="GO" id="GO:0031267">
    <property type="term" value="F:small GTPase binding"/>
    <property type="evidence" value="ECO:0007669"/>
    <property type="project" value="TreeGrafter"/>
</dbReference>
<dbReference type="CDD" id="cd00590">
    <property type="entry name" value="RRM_SF"/>
    <property type="match status" value="1"/>
</dbReference>
<dbReference type="InterPro" id="IPR012677">
    <property type="entry name" value="Nucleotide-bd_a/b_plait_sf"/>
</dbReference>
<accession>V4AYC6</accession>
<dbReference type="InterPro" id="IPR027038">
    <property type="entry name" value="RanGap"/>
</dbReference>
<dbReference type="SUPFAM" id="SSF52047">
    <property type="entry name" value="RNI-like"/>
    <property type="match status" value="2"/>
</dbReference>
<dbReference type="SMART" id="SM00368">
    <property type="entry name" value="LRR_RI"/>
    <property type="match status" value="5"/>
</dbReference>
<keyword evidence="1" id="KW-0343">GTPase activation</keyword>
<dbReference type="GO" id="GO:0005634">
    <property type="term" value="C:nucleus"/>
    <property type="evidence" value="ECO:0007669"/>
    <property type="project" value="TreeGrafter"/>
</dbReference>
<proteinExistence type="predicted"/>
<dbReference type="Gene3D" id="3.30.70.330">
    <property type="match status" value="1"/>
</dbReference>
<keyword evidence="2" id="KW-0433">Leucine-rich repeat</keyword>
<dbReference type="OrthoDB" id="120976at2759"/>
<gene>
    <name evidence="6" type="ORF">LOTGIDRAFT_171908</name>
</gene>
<dbReference type="EMBL" id="KB200170">
    <property type="protein sequence ID" value="ESP02588.1"/>
    <property type="molecule type" value="Genomic_DNA"/>
</dbReference>
<evidence type="ECO:0000256" key="2">
    <source>
        <dbReference type="ARBA" id="ARBA00022614"/>
    </source>
</evidence>
<evidence type="ECO:0000256" key="1">
    <source>
        <dbReference type="ARBA" id="ARBA00022468"/>
    </source>
</evidence>
<keyword evidence="7" id="KW-1185">Reference proteome</keyword>
<feature type="domain" description="RRM" evidence="5">
    <location>
        <begin position="691"/>
        <end position="778"/>
    </location>
</feature>
<dbReference type="PANTHER" id="PTHR24113">
    <property type="entry name" value="RAN GTPASE-ACTIVATING PROTEIN 1"/>
    <property type="match status" value="1"/>
</dbReference>
<keyword evidence="4" id="KW-0694">RNA-binding</keyword>
<dbReference type="GO" id="GO:0005096">
    <property type="term" value="F:GTPase activator activity"/>
    <property type="evidence" value="ECO:0007669"/>
    <property type="project" value="UniProtKB-KW"/>
</dbReference>
<dbReference type="GO" id="GO:0003723">
    <property type="term" value="F:RNA binding"/>
    <property type="evidence" value="ECO:0007669"/>
    <property type="project" value="UniProtKB-UniRule"/>
</dbReference>
<dbReference type="GO" id="GO:0005829">
    <property type="term" value="C:cytosol"/>
    <property type="evidence" value="ECO:0007669"/>
    <property type="project" value="TreeGrafter"/>
</dbReference>
<dbReference type="InterPro" id="IPR035979">
    <property type="entry name" value="RBD_domain_sf"/>
</dbReference>
<sequence length="835" mass="92609">MSASTSPEDKDQKSFDNGIKCVNLLVNPDNLYKLANGKVSQLHLHQSLPSTINLTKLLNNLTNLKVLDLSHNNMGPQAFRAVCLAMSNNMTIISLNLSDNRADTDSAACIGMMLKENKTLQYLDVSGNNLGKDYFSRCVGPALKTNSSLLTLRAESIGSVDMKLLLESLQENNSLEDFNISNNQITDRTCIGKYLAVCLQQKSSTKLYSINISNCNMNPDGIKLLLQGLQGNITLTHLNMSGNEFGSLQTFYEVILCCFQLKTLSYLSITDARLSDITLQRKDIQTSTVSALEILKLNSSKLTNELFSLLAQQLSGKLTNLTELDIGNNPDLKVTCLLDIYKLTSGDSKKSSIKRLSYGLNDIEDIANNLKTNWTQLNYLNLRKCKVSMAGLTCLSVLVQNKELPITTLVLDGLKLSGTPAFNDFCSALPSSHITAISFDGCQLADEDLVPFCQAMGKGLKLHMLKLSANRLTDEFTSTFVKNLLQVSNYPLAVLDLSNNQLNNKTPSEIVRLYSTKGYKTLLHSINLQSNNIGSEGIITIVSCITPTSILNTLYIDKQRTSFEESQVNDIGMKIATKLGYKVNIKDNTIETGCSPLPNILQSGIHINISSLGGHTGEIIYKLDCPAIVTDLSSRQLLYLTFSQVMEIASHLKGYKDGECILSNVEFNMITGSNKDREVPSWLQLSDKRDVGLYLSNLPGNATVNKLEAIFEMEADCNVDEICLMKDPVSRNNSGIGWVLMSDAKSVEKAIQFFQQGEAKIFGQPFLISRIQVKLHDSASLEAEQKARKDMEERLKQRKIDEAAHRQLILHNTEESWKRHAYRLAHPAYADGRIW</sequence>
<dbReference type="HOGENOM" id="CLU_340185_0_0_1"/>
<dbReference type="GeneID" id="20241946"/>
<dbReference type="Gene3D" id="3.80.10.10">
    <property type="entry name" value="Ribonuclease Inhibitor"/>
    <property type="match status" value="2"/>
</dbReference>
<dbReference type="InterPro" id="IPR000504">
    <property type="entry name" value="RRM_dom"/>
</dbReference>
<dbReference type="InterPro" id="IPR001611">
    <property type="entry name" value="Leu-rich_rpt"/>
</dbReference>
<evidence type="ECO:0000256" key="3">
    <source>
        <dbReference type="ARBA" id="ARBA00022737"/>
    </source>
</evidence>
<dbReference type="CTD" id="20241946"/>
<evidence type="ECO:0000259" key="5">
    <source>
        <dbReference type="PROSITE" id="PS50102"/>
    </source>
</evidence>
<keyword evidence="3" id="KW-0677">Repeat</keyword>
<reference evidence="6 7" key="1">
    <citation type="journal article" date="2013" name="Nature">
        <title>Insights into bilaterian evolution from three spiralian genomes.</title>
        <authorList>
            <person name="Simakov O."/>
            <person name="Marletaz F."/>
            <person name="Cho S.J."/>
            <person name="Edsinger-Gonzales E."/>
            <person name="Havlak P."/>
            <person name="Hellsten U."/>
            <person name="Kuo D.H."/>
            <person name="Larsson T."/>
            <person name="Lv J."/>
            <person name="Arendt D."/>
            <person name="Savage R."/>
            <person name="Osoegawa K."/>
            <person name="de Jong P."/>
            <person name="Grimwood J."/>
            <person name="Chapman J.A."/>
            <person name="Shapiro H."/>
            <person name="Aerts A."/>
            <person name="Otillar R.P."/>
            <person name="Terry A.Y."/>
            <person name="Boore J.L."/>
            <person name="Grigoriev I.V."/>
            <person name="Lindberg D.R."/>
            <person name="Seaver E.C."/>
            <person name="Weisblat D.A."/>
            <person name="Putnam N.H."/>
            <person name="Rokhsar D.S."/>
        </authorList>
    </citation>
    <scope>NUCLEOTIDE SEQUENCE [LARGE SCALE GENOMIC DNA]</scope>
</reference>
<dbReference type="SUPFAM" id="SSF54928">
    <property type="entry name" value="RNA-binding domain, RBD"/>
    <property type="match status" value="1"/>
</dbReference>
<dbReference type="Pfam" id="PF13516">
    <property type="entry name" value="LRR_6"/>
    <property type="match status" value="5"/>
</dbReference>
<protein>
    <recommendedName>
        <fullName evidence="5">RRM domain-containing protein</fullName>
    </recommendedName>
</protein>
<dbReference type="Proteomes" id="UP000030746">
    <property type="component" value="Unassembled WGS sequence"/>
</dbReference>
<dbReference type="PANTHER" id="PTHR24113:SF12">
    <property type="entry name" value="RAN GTPASE-ACTIVATING PROTEIN 1"/>
    <property type="match status" value="1"/>
</dbReference>